<dbReference type="SUPFAM" id="SSF52540">
    <property type="entry name" value="P-loop containing nucleoside triphosphate hydrolases"/>
    <property type="match status" value="1"/>
</dbReference>
<dbReference type="GO" id="GO:0006261">
    <property type="term" value="P:DNA-templated DNA replication"/>
    <property type="evidence" value="ECO:0007669"/>
    <property type="project" value="TreeGrafter"/>
</dbReference>
<dbReference type="InterPro" id="IPR027417">
    <property type="entry name" value="P-loop_NTPase"/>
</dbReference>
<sequence length="140" mass="15602">MAARARSVVILEFDQSKVDKPRCSSAAACLSIGSIGTELCDRYSLEASQHGSLAASPILWTTWHRKNYYYLAMARHCYGAQLGEMTLELNASDDRGISVIRSEIQSFAASQRLFNAGYKLVILDECDNMTKDAQFALRRL</sequence>
<accession>A0A1Y5I5U9</accession>
<dbReference type="GO" id="GO:0003689">
    <property type="term" value="F:DNA clamp loader activity"/>
    <property type="evidence" value="ECO:0007669"/>
    <property type="project" value="TreeGrafter"/>
</dbReference>
<evidence type="ECO:0000313" key="1">
    <source>
        <dbReference type="EMBL" id="OUS44856.1"/>
    </source>
</evidence>
<dbReference type="PANTHER" id="PTHR11669">
    <property type="entry name" value="REPLICATION FACTOR C / DNA POLYMERASE III GAMMA-TAU SUBUNIT"/>
    <property type="match status" value="1"/>
</dbReference>
<protein>
    <recommendedName>
        <fullName evidence="2">P-loop containing nucleoside triphosphate hydrolase</fullName>
    </recommendedName>
</protein>
<dbReference type="PANTHER" id="PTHR11669:SF9">
    <property type="entry name" value="REPLICATION FACTOR C SUBUNIT 5"/>
    <property type="match status" value="1"/>
</dbReference>
<gene>
    <name evidence="1" type="ORF">BE221DRAFT_148308</name>
</gene>
<name>A0A1Y5I5U9_OSTTA</name>
<dbReference type="Proteomes" id="UP000195557">
    <property type="component" value="Unassembled WGS sequence"/>
</dbReference>
<dbReference type="AlphaFoldDB" id="A0A1Y5I5U9"/>
<reference evidence="1" key="1">
    <citation type="submission" date="2017-04" db="EMBL/GenBank/DDBJ databases">
        <title>Population genomics of picophytoplankton unveils novel chromosome hypervariability.</title>
        <authorList>
            <consortium name="DOE Joint Genome Institute"/>
            <person name="Blanc-Mathieu R."/>
            <person name="Krasovec M."/>
            <person name="Hebrard M."/>
            <person name="Yau S."/>
            <person name="Desgranges E."/>
            <person name="Martin J."/>
            <person name="Schackwitz W."/>
            <person name="Kuo A."/>
            <person name="Salin G."/>
            <person name="Donnadieu C."/>
            <person name="Desdevises Y."/>
            <person name="Sanchez-Ferandin S."/>
            <person name="Moreau H."/>
            <person name="Rivals E."/>
            <person name="Grigoriev I.V."/>
            <person name="Grimsley N."/>
            <person name="Eyre-Walker A."/>
            <person name="Piganeau G."/>
        </authorList>
    </citation>
    <scope>NUCLEOTIDE SEQUENCE [LARGE SCALE GENOMIC DNA]</scope>
    <source>
        <strain evidence="1">RCC 1115</strain>
    </source>
</reference>
<dbReference type="EMBL" id="KZ155798">
    <property type="protein sequence ID" value="OUS44856.1"/>
    <property type="molecule type" value="Genomic_DNA"/>
</dbReference>
<proteinExistence type="predicted"/>
<dbReference type="Gene3D" id="3.40.50.300">
    <property type="entry name" value="P-loop containing nucleotide triphosphate hydrolases"/>
    <property type="match status" value="1"/>
</dbReference>
<dbReference type="GO" id="GO:0005634">
    <property type="term" value="C:nucleus"/>
    <property type="evidence" value="ECO:0007669"/>
    <property type="project" value="TreeGrafter"/>
</dbReference>
<dbReference type="InterPro" id="IPR050238">
    <property type="entry name" value="DNA_Rep/Repair_Clamp_Loader"/>
</dbReference>
<evidence type="ECO:0008006" key="2">
    <source>
        <dbReference type="Google" id="ProtNLM"/>
    </source>
</evidence>
<dbReference type="GO" id="GO:0005663">
    <property type="term" value="C:DNA replication factor C complex"/>
    <property type="evidence" value="ECO:0007669"/>
    <property type="project" value="TreeGrafter"/>
</dbReference>
<organism evidence="1">
    <name type="scientific">Ostreococcus tauri</name>
    <name type="common">Marine green alga</name>
    <dbReference type="NCBI Taxonomy" id="70448"/>
    <lineage>
        <taxon>Eukaryota</taxon>
        <taxon>Viridiplantae</taxon>
        <taxon>Chlorophyta</taxon>
        <taxon>Mamiellophyceae</taxon>
        <taxon>Mamiellales</taxon>
        <taxon>Bathycoccaceae</taxon>
        <taxon>Ostreococcus</taxon>
    </lineage>
</organism>
<dbReference type="GO" id="GO:0006281">
    <property type="term" value="P:DNA repair"/>
    <property type="evidence" value="ECO:0007669"/>
    <property type="project" value="TreeGrafter"/>
</dbReference>